<evidence type="ECO:0000313" key="7">
    <source>
        <dbReference type="Proteomes" id="UP000005950"/>
    </source>
</evidence>
<keyword evidence="3" id="KW-0238">DNA-binding</keyword>
<feature type="domain" description="HTH lysR-type" evidence="5">
    <location>
        <begin position="1"/>
        <end position="58"/>
    </location>
</feature>
<comment type="similarity">
    <text evidence="1">Belongs to the LysR transcriptional regulatory family.</text>
</comment>
<dbReference type="GO" id="GO:0003677">
    <property type="term" value="F:DNA binding"/>
    <property type="evidence" value="ECO:0007669"/>
    <property type="project" value="UniProtKB-KW"/>
</dbReference>
<dbReference type="AlphaFoldDB" id="B9Y616"/>
<dbReference type="eggNOG" id="COG0583">
    <property type="taxonomic scope" value="Bacteria"/>
</dbReference>
<evidence type="ECO:0000259" key="5">
    <source>
        <dbReference type="PROSITE" id="PS50931"/>
    </source>
</evidence>
<protein>
    <submittedName>
        <fullName evidence="6">Transcriptional regulator, LysR family</fullName>
    </submittedName>
</protein>
<comment type="caution">
    <text evidence="6">The sequence shown here is derived from an EMBL/GenBank/DDBJ whole genome shotgun (WGS) entry which is preliminary data.</text>
</comment>
<dbReference type="RefSeq" id="WP_006058454.1">
    <property type="nucleotide sequence ID" value="NZ_GG657554.1"/>
</dbReference>
<evidence type="ECO:0000256" key="4">
    <source>
        <dbReference type="ARBA" id="ARBA00023163"/>
    </source>
</evidence>
<dbReference type="EMBL" id="ACCF01000072">
    <property type="protein sequence ID" value="EEF68585.1"/>
    <property type="molecule type" value="Genomic_DNA"/>
</dbReference>
<dbReference type="InterPro" id="IPR000847">
    <property type="entry name" value="LysR_HTH_N"/>
</dbReference>
<gene>
    <name evidence="6" type="ORF">HOLDEFILI_01251</name>
</gene>
<evidence type="ECO:0000256" key="1">
    <source>
        <dbReference type="ARBA" id="ARBA00009437"/>
    </source>
</evidence>
<dbReference type="InterPro" id="IPR036390">
    <property type="entry name" value="WH_DNA-bd_sf"/>
</dbReference>
<dbReference type="Pfam" id="PF03466">
    <property type="entry name" value="LysR_substrate"/>
    <property type="match status" value="1"/>
</dbReference>
<evidence type="ECO:0000256" key="3">
    <source>
        <dbReference type="ARBA" id="ARBA00023125"/>
    </source>
</evidence>
<proteinExistence type="inferred from homology"/>
<dbReference type="Gene3D" id="1.10.10.10">
    <property type="entry name" value="Winged helix-like DNA-binding domain superfamily/Winged helix DNA-binding domain"/>
    <property type="match status" value="1"/>
</dbReference>
<dbReference type="InterPro" id="IPR005119">
    <property type="entry name" value="LysR_subst-bd"/>
</dbReference>
<accession>B9Y616</accession>
<dbReference type="PROSITE" id="PS50931">
    <property type="entry name" value="HTH_LYSR"/>
    <property type="match status" value="1"/>
</dbReference>
<dbReference type="SUPFAM" id="SSF53850">
    <property type="entry name" value="Periplasmic binding protein-like II"/>
    <property type="match status" value="1"/>
</dbReference>
<dbReference type="GO" id="GO:0003700">
    <property type="term" value="F:DNA-binding transcription factor activity"/>
    <property type="evidence" value="ECO:0007669"/>
    <property type="project" value="InterPro"/>
</dbReference>
<evidence type="ECO:0000313" key="6">
    <source>
        <dbReference type="EMBL" id="EEF68585.1"/>
    </source>
</evidence>
<dbReference type="GO" id="GO:0032993">
    <property type="term" value="C:protein-DNA complex"/>
    <property type="evidence" value="ECO:0007669"/>
    <property type="project" value="TreeGrafter"/>
</dbReference>
<dbReference type="Pfam" id="PF00126">
    <property type="entry name" value="HTH_1"/>
    <property type="match status" value="1"/>
</dbReference>
<dbReference type="OrthoDB" id="9803714at2"/>
<dbReference type="Gene3D" id="3.40.190.290">
    <property type="match status" value="1"/>
</dbReference>
<reference evidence="6 7" key="2">
    <citation type="submission" date="2009-02" db="EMBL/GenBank/DDBJ databases">
        <title>Draft genome sequence of Holdemania filiformis DSM 12042.</title>
        <authorList>
            <person name="Sudarsanam P."/>
            <person name="Ley R."/>
            <person name="Guruge J."/>
            <person name="Turnbaugh P.J."/>
            <person name="Mahowald M."/>
            <person name="Liep D."/>
            <person name="Gordon J."/>
        </authorList>
    </citation>
    <scope>NUCLEOTIDE SEQUENCE [LARGE SCALE GENOMIC DNA]</scope>
    <source>
        <strain evidence="6 7">DSM 12042</strain>
    </source>
</reference>
<dbReference type="InterPro" id="IPR036388">
    <property type="entry name" value="WH-like_DNA-bd_sf"/>
</dbReference>
<dbReference type="Proteomes" id="UP000005950">
    <property type="component" value="Unassembled WGS sequence"/>
</dbReference>
<dbReference type="HOGENOM" id="CLU_914571_0_0_9"/>
<keyword evidence="2" id="KW-0805">Transcription regulation</keyword>
<dbReference type="SUPFAM" id="SSF46785">
    <property type="entry name" value="Winged helix' DNA-binding domain"/>
    <property type="match status" value="1"/>
</dbReference>
<reference evidence="6 7" key="1">
    <citation type="submission" date="2008-12" db="EMBL/GenBank/DDBJ databases">
        <authorList>
            <person name="Fulton L."/>
            <person name="Clifton S."/>
            <person name="Fulton B."/>
            <person name="Xu J."/>
            <person name="Minx P."/>
            <person name="Pepin K.H."/>
            <person name="Johnson M."/>
            <person name="Bhonagiri V."/>
            <person name="Nash W.E."/>
            <person name="Mardis E.R."/>
            <person name="Wilson R.K."/>
        </authorList>
    </citation>
    <scope>NUCLEOTIDE SEQUENCE [LARGE SCALE GENOMIC DNA]</scope>
    <source>
        <strain evidence="6 7">DSM 12042</strain>
    </source>
</reference>
<evidence type="ECO:0000256" key="2">
    <source>
        <dbReference type="ARBA" id="ARBA00023015"/>
    </source>
</evidence>
<name>B9Y616_9FIRM</name>
<dbReference type="PANTHER" id="PTHR30346">
    <property type="entry name" value="TRANSCRIPTIONAL DUAL REGULATOR HCAR-RELATED"/>
    <property type="match status" value="1"/>
</dbReference>
<sequence length="304" mass="34900">MNIQHLKMLKILDRCQSISKAATCLYLSQSALTRQLLMIEKELGFSLFYRLHDGVKATPSGRYFIDQLEDVLDRYDRAVAGARQRSVTLPAQLRIGIYSYLIHVVPQVCMAAQRQFQGVSFDYVVCRLPETNQALTQNKIDIQLLADCSEPLSSNLDCIPLFHCPNCCKIPQGHPFYGKEKLRLSDLSHKQVLTLPPDRTQNAARLDQILRSPELDIEVIYFETPEQAEAISLARKIPIMTLALPSEKDCFSVTQLEELSAIKLGMIFRQNDREELKPLLDYFQNYFMRHPNDFLPMRFLTADL</sequence>
<dbReference type="PRINTS" id="PR00039">
    <property type="entry name" value="HTHLYSR"/>
</dbReference>
<dbReference type="PANTHER" id="PTHR30346:SF28">
    <property type="entry name" value="HTH-TYPE TRANSCRIPTIONAL REGULATOR CYNR"/>
    <property type="match status" value="1"/>
</dbReference>
<dbReference type="STRING" id="545696.HOLDEFILI_01251"/>
<organism evidence="6 7">
    <name type="scientific">Holdemania filiformis DSM 12042</name>
    <dbReference type="NCBI Taxonomy" id="545696"/>
    <lineage>
        <taxon>Bacteria</taxon>
        <taxon>Bacillati</taxon>
        <taxon>Bacillota</taxon>
        <taxon>Erysipelotrichia</taxon>
        <taxon>Erysipelotrichales</taxon>
        <taxon>Erysipelotrichaceae</taxon>
        <taxon>Holdemania</taxon>
    </lineage>
</organism>
<keyword evidence="4" id="KW-0804">Transcription</keyword>